<dbReference type="InterPro" id="IPR050528">
    <property type="entry name" value="L-type_Lectin-RKs"/>
</dbReference>
<evidence type="ECO:0000256" key="8">
    <source>
        <dbReference type="ARBA" id="ARBA00022741"/>
    </source>
</evidence>
<evidence type="ECO:0000256" key="10">
    <source>
        <dbReference type="ARBA" id="ARBA00022840"/>
    </source>
</evidence>
<dbReference type="KEGG" id="soe:110786775"/>
<dbReference type="InterPro" id="IPR017441">
    <property type="entry name" value="Protein_kinase_ATP_BS"/>
</dbReference>
<keyword evidence="12 15" id="KW-0472">Membrane</keyword>
<dbReference type="PANTHER" id="PTHR27007">
    <property type="match status" value="1"/>
</dbReference>
<dbReference type="GO" id="GO:0004672">
    <property type="term" value="F:protein kinase activity"/>
    <property type="evidence" value="ECO:0007669"/>
    <property type="project" value="InterPro"/>
</dbReference>
<evidence type="ECO:0000256" key="9">
    <source>
        <dbReference type="ARBA" id="ARBA00022777"/>
    </source>
</evidence>
<reference evidence="18" key="1">
    <citation type="journal article" date="2021" name="Nat. Commun.">
        <title>Genomic analyses provide insights into spinach domestication and the genetic basis of agronomic traits.</title>
        <authorList>
            <person name="Cai X."/>
            <person name="Sun X."/>
            <person name="Xu C."/>
            <person name="Sun H."/>
            <person name="Wang X."/>
            <person name="Ge C."/>
            <person name="Zhang Z."/>
            <person name="Wang Q."/>
            <person name="Fei Z."/>
            <person name="Jiao C."/>
            <person name="Wang Q."/>
        </authorList>
    </citation>
    <scope>NUCLEOTIDE SEQUENCE [LARGE SCALE GENOMIC DNA]</scope>
    <source>
        <strain evidence="18">cv. Varoflay</strain>
    </source>
</reference>
<comment type="similarity">
    <text evidence="3">In the C-terminal section; belongs to the protein kinase superfamily. Ser/Thr protein kinase family.</text>
</comment>
<dbReference type="Pfam" id="PF00139">
    <property type="entry name" value="Lectin_legB"/>
    <property type="match status" value="1"/>
</dbReference>
<keyword evidence="8 14" id="KW-0547">Nucleotide-binding</keyword>
<gene>
    <name evidence="19" type="primary">LOC110786775</name>
</gene>
<dbReference type="Proteomes" id="UP000813463">
    <property type="component" value="Chromosome 1"/>
</dbReference>
<dbReference type="Gene3D" id="2.60.120.200">
    <property type="match status" value="1"/>
</dbReference>
<dbReference type="PROSITE" id="PS00108">
    <property type="entry name" value="PROTEIN_KINASE_ST"/>
    <property type="match status" value="1"/>
</dbReference>
<keyword evidence="6 16" id="KW-0732">Signal</keyword>
<feature type="chain" id="PRO_5046415242" evidence="16">
    <location>
        <begin position="25"/>
        <end position="681"/>
    </location>
</feature>
<feature type="binding site" evidence="14">
    <location>
        <position position="384"/>
    </location>
    <ligand>
        <name>ATP</name>
        <dbReference type="ChEBI" id="CHEBI:30616"/>
    </ligand>
</feature>
<dbReference type="InterPro" id="IPR011009">
    <property type="entry name" value="Kinase-like_dom_sf"/>
</dbReference>
<dbReference type="SUPFAM" id="SSF49899">
    <property type="entry name" value="Concanavalin A-like lectins/glucanases"/>
    <property type="match status" value="1"/>
</dbReference>
<evidence type="ECO:0000256" key="11">
    <source>
        <dbReference type="ARBA" id="ARBA00022989"/>
    </source>
</evidence>
<evidence type="ECO:0000256" key="15">
    <source>
        <dbReference type="SAM" id="Phobius"/>
    </source>
</evidence>
<evidence type="ECO:0000259" key="17">
    <source>
        <dbReference type="PROSITE" id="PS50011"/>
    </source>
</evidence>
<evidence type="ECO:0000256" key="7">
    <source>
        <dbReference type="ARBA" id="ARBA00022734"/>
    </source>
</evidence>
<dbReference type="PROSITE" id="PS50011">
    <property type="entry name" value="PROTEIN_KINASE_DOM"/>
    <property type="match status" value="1"/>
</dbReference>
<keyword evidence="13 19" id="KW-0675">Receptor</keyword>
<dbReference type="SMART" id="SM00220">
    <property type="entry name" value="S_TKc"/>
    <property type="match status" value="1"/>
</dbReference>
<evidence type="ECO:0000256" key="3">
    <source>
        <dbReference type="ARBA" id="ARBA00010217"/>
    </source>
</evidence>
<protein>
    <submittedName>
        <fullName evidence="19">L-type lectin-domain containing receptor kinase IX.2</fullName>
    </submittedName>
</protein>
<evidence type="ECO:0000313" key="19">
    <source>
        <dbReference type="RefSeq" id="XP_021847043.2"/>
    </source>
</evidence>
<organism evidence="18 19">
    <name type="scientific">Spinacia oleracea</name>
    <name type="common">Spinach</name>
    <dbReference type="NCBI Taxonomy" id="3562"/>
    <lineage>
        <taxon>Eukaryota</taxon>
        <taxon>Viridiplantae</taxon>
        <taxon>Streptophyta</taxon>
        <taxon>Embryophyta</taxon>
        <taxon>Tracheophyta</taxon>
        <taxon>Spermatophyta</taxon>
        <taxon>Magnoliopsida</taxon>
        <taxon>eudicotyledons</taxon>
        <taxon>Gunneridae</taxon>
        <taxon>Pentapetalae</taxon>
        <taxon>Caryophyllales</taxon>
        <taxon>Chenopodiaceae</taxon>
        <taxon>Chenopodioideae</taxon>
        <taxon>Anserineae</taxon>
        <taxon>Spinacia</taxon>
    </lineage>
</organism>
<sequence length="681" mass="75638">MPTSPKILVLLFSTTIFLSQQILGTSFSSSSTTCDHGTVIFFFPSFNTSNCNPGGDLLCMGVVTPGEGFLNLTTVSSNSSSTTDFNSIARVLYRDPVQVWPASFCTSFSLSIFSRFSQEFSGDGMAFLMTQDKEPSPVKSFGSFLGLQDKLLAGHSKFQQLAIEFDTFKNEWDPDGNHIGINTLSVMNSLIAKTLNSSNIELKSGKQIRVKIEYNGYTKDLQIYVGYEGNPLKSFLKYSIKVSKKVPSKVYLGFTASTGTLTETHQIHDWVFTSTMLPYYTVKDNKKKAIVLASVLPVVGGLIVFALIAIPIFRRRMIKKRERFRRMEELERQSAAAAPRKFTYKQLAKATKNFSKDNLLGTGGFGSVYKGQIVDPPQTIAVKKISSTSQQGEREYLAEICTIGRLRHRNILQLQGWSHENDSLLLVYEFMANKSLNEFLSGRKFLDWKARYKVLSGLASALLYLHEECGDPVVHRDVKPSNIMLDADLNPRLGDFGLARLLRNTTGVTTMVAGTLGYMAPEVSYTGKATTESDVYSFGVVALEMVCGKRFSNLLGESCLVDYAWDMHAKGTLEECVDPKLGDDFSKDEAVRILSVALSCLHLESNLRPEMRKVVMVLLNSDEPLMELPTTRPKGVYLSLYGFSNPPTTINNSNPNTPLFSWPDYPSSSANSNFPDESLAR</sequence>
<evidence type="ECO:0000256" key="6">
    <source>
        <dbReference type="ARBA" id="ARBA00022729"/>
    </source>
</evidence>
<accession>A0A9R0JUI1</accession>
<dbReference type="InterPro" id="IPR000719">
    <property type="entry name" value="Prot_kinase_dom"/>
</dbReference>
<keyword evidence="7" id="KW-0430">Lectin</keyword>
<evidence type="ECO:0000256" key="14">
    <source>
        <dbReference type="PROSITE-ProRule" id="PRU10141"/>
    </source>
</evidence>
<keyword evidence="4" id="KW-0808">Transferase</keyword>
<keyword evidence="10 14" id="KW-0067">ATP-binding</keyword>
<dbReference type="Pfam" id="PF00069">
    <property type="entry name" value="Pkinase"/>
    <property type="match status" value="1"/>
</dbReference>
<dbReference type="GeneID" id="110786775"/>
<keyword evidence="5 15" id="KW-0812">Transmembrane</keyword>
<keyword evidence="9 19" id="KW-0418">Kinase</keyword>
<dbReference type="PROSITE" id="PS00107">
    <property type="entry name" value="PROTEIN_KINASE_ATP"/>
    <property type="match status" value="1"/>
</dbReference>
<evidence type="ECO:0000256" key="16">
    <source>
        <dbReference type="SAM" id="SignalP"/>
    </source>
</evidence>
<dbReference type="Gene3D" id="3.30.200.20">
    <property type="entry name" value="Phosphorylase Kinase, domain 1"/>
    <property type="match status" value="1"/>
</dbReference>
<evidence type="ECO:0000313" key="18">
    <source>
        <dbReference type="Proteomes" id="UP000813463"/>
    </source>
</evidence>
<dbReference type="GO" id="GO:0005886">
    <property type="term" value="C:plasma membrane"/>
    <property type="evidence" value="ECO:0000318"/>
    <property type="project" value="GO_Central"/>
</dbReference>
<keyword evidence="11 15" id="KW-1133">Transmembrane helix</keyword>
<feature type="signal peptide" evidence="16">
    <location>
        <begin position="1"/>
        <end position="24"/>
    </location>
</feature>
<feature type="transmembrane region" description="Helical" evidence="15">
    <location>
        <begin position="289"/>
        <end position="313"/>
    </location>
</feature>
<evidence type="ECO:0000256" key="1">
    <source>
        <dbReference type="ARBA" id="ARBA00004479"/>
    </source>
</evidence>
<name>A0A9R0JUI1_SPIOL</name>
<comment type="subcellular location">
    <subcellularLocation>
        <location evidence="1">Membrane</location>
        <topology evidence="1">Single-pass type I membrane protein</topology>
    </subcellularLocation>
</comment>
<dbReference type="InterPro" id="IPR013320">
    <property type="entry name" value="ConA-like_dom_sf"/>
</dbReference>
<dbReference type="GO" id="GO:0002229">
    <property type="term" value="P:defense response to oomycetes"/>
    <property type="evidence" value="ECO:0007669"/>
    <property type="project" value="UniProtKB-ARBA"/>
</dbReference>
<feature type="domain" description="Protein kinase" evidence="17">
    <location>
        <begin position="354"/>
        <end position="626"/>
    </location>
</feature>
<dbReference type="InterPro" id="IPR008271">
    <property type="entry name" value="Ser/Thr_kinase_AS"/>
</dbReference>
<dbReference type="AlphaFoldDB" id="A0A9R0JUI1"/>
<evidence type="ECO:0000256" key="5">
    <source>
        <dbReference type="ARBA" id="ARBA00022692"/>
    </source>
</evidence>
<dbReference type="InterPro" id="IPR001220">
    <property type="entry name" value="Legume_lectin_dom"/>
</dbReference>
<comment type="similarity">
    <text evidence="2">In the N-terminal section; belongs to the leguminous lectin family.</text>
</comment>
<evidence type="ECO:0000256" key="2">
    <source>
        <dbReference type="ARBA" id="ARBA00008536"/>
    </source>
</evidence>
<dbReference type="CDD" id="cd14066">
    <property type="entry name" value="STKc_IRAK"/>
    <property type="match status" value="1"/>
</dbReference>
<reference evidence="19" key="2">
    <citation type="submission" date="2025-08" db="UniProtKB">
        <authorList>
            <consortium name="RefSeq"/>
        </authorList>
    </citation>
    <scope>IDENTIFICATION</scope>
    <source>
        <tissue evidence="19">Leaf</tissue>
    </source>
</reference>
<dbReference type="GO" id="GO:0030246">
    <property type="term" value="F:carbohydrate binding"/>
    <property type="evidence" value="ECO:0007669"/>
    <property type="project" value="UniProtKB-KW"/>
</dbReference>
<evidence type="ECO:0000256" key="4">
    <source>
        <dbReference type="ARBA" id="ARBA00022679"/>
    </source>
</evidence>
<dbReference type="RefSeq" id="XP_021847043.2">
    <property type="nucleotide sequence ID" value="XM_021991351.2"/>
</dbReference>
<proteinExistence type="inferred from homology"/>
<dbReference type="Gene3D" id="1.10.510.10">
    <property type="entry name" value="Transferase(Phosphotransferase) domain 1"/>
    <property type="match status" value="1"/>
</dbReference>
<evidence type="ECO:0000256" key="13">
    <source>
        <dbReference type="ARBA" id="ARBA00023170"/>
    </source>
</evidence>
<evidence type="ECO:0000256" key="12">
    <source>
        <dbReference type="ARBA" id="ARBA00023136"/>
    </source>
</evidence>
<dbReference type="GO" id="GO:0005524">
    <property type="term" value="F:ATP binding"/>
    <property type="evidence" value="ECO:0007669"/>
    <property type="project" value="UniProtKB-UniRule"/>
</dbReference>
<dbReference type="SUPFAM" id="SSF56112">
    <property type="entry name" value="Protein kinase-like (PK-like)"/>
    <property type="match status" value="1"/>
</dbReference>
<keyword evidence="18" id="KW-1185">Reference proteome</keyword>
<dbReference type="CDD" id="cd06899">
    <property type="entry name" value="lectin_legume_LecRK_Arcelin_ConA"/>
    <property type="match status" value="1"/>
</dbReference>